<dbReference type="Proteomes" id="UP000770785">
    <property type="component" value="Unassembled WGS sequence"/>
</dbReference>
<proteinExistence type="predicted"/>
<dbReference type="PANTHER" id="PTHR40112">
    <property type="entry name" value="H2HPP ISOMERASE"/>
    <property type="match status" value="1"/>
</dbReference>
<dbReference type="InterPro" id="IPR011051">
    <property type="entry name" value="RmlC_Cupin_sf"/>
</dbReference>
<protein>
    <submittedName>
        <fullName evidence="2">Quercetin dioxygenase-like cupin family protein</fullName>
    </submittedName>
</protein>
<dbReference type="PANTHER" id="PTHR40112:SF1">
    <property type="entry name" value="H2HPP ISOMERASE"/>
    <property type="match status" value="1"/>
</dbReference>
<reference evidence="2 3" key="1">
    <citation type="submission" date="2020-03" db="EMBL/GenBank/DDBJ databases">
        <title>Genomic Encyclopedia of Type Strains, Phase IV (KMG-IV): sequencing the most valuable type-strain genomes for metagenomic binning, comparative biology and taxonomic classification.</title>
        <authorList>
            <person name="Goeker M."/>
        </authorList>
    </citation>
    <scope>NUCLEOTIDE SEQUENCE [LARGE SCALE GENOMIC DNA]</scope>
    <source>
        <strain evidence="2 3">DSM 105096</strain>
    </source>
</reference>
<evidence type="ECO:0000313" key="2">
    <source>
        <dbReference type="EMBL" id="NJC28483.1"/>
    </source>
</evidence>
<gene>
    <name evidence="2" type="ORF">GGR27_004008</name>
</gene>
<sequence>MSTFIDKNKDLKLIEVFPGITGHLVHTEACTIGDFYLKAGTELPVHQHPHEQTSTILEGDFEFTVDGTKRICRAGDVAVMGSNVPHSGIALTDCRIIDVFHPVREDYRALATKK</sequence>
<dbReference type="SUPFAM" id="SSF51182">
    <property type="entry name" value="RmlC-like cupins"/>
    <property type="match status" value="1"/>
</dbReference>
<dbReference type="Pfam" id="PF07883">
    <property type="entry name" value="Cupin_2"/>
    <property type="match status" value="1"/>
</dbReference>
<keyword evidence="3" id="KW-1185">Reference proteome</keyword>
<dbReference type="EMBL" id="JAATJH010000013">
    <property type="protein sequence ID" value="NJC28483.1"/>
    <property type="molecule type" value="Genomic_DNA"/>
</dbReference>
<dbReference type="InterPro" id="IPR013096">
    <property type="entry name" value="Cupin_2"/>
</dbReference>
<dbReference type="InterPro" id="IPR025499">
    <property type="entry name" value="KdgF"/>
</dbReference>
<evidence type="ECO:0000313" key="3">
    <source>
        <dbReference type="Proteomes" id="UP000770785"/>
    </source>
</evidence>
<dbReference type="RefSeq" id="WP_168040546.1">
    <property type="nucleotide sequence ID" value="NZ_JAATJH010000013.1"/>
</dbReference>
<dbReference type="Gene3D" id="2.60.120.10">
    <property type="entry name" value="Jelly Rolls"/>
    <property type="match status" value="1"/>
</dbReference>
<dbReference type="PIRSF" id="PIRSF029883">
    <property type="entry name" value="KdgF"/>
    <property type="match status" value="1"/>
</dbReference>
<name>A0ABX0XI30_9BACT</name>
<dbReference type="CDD" id="cd02238">
    <property type="entry name" value="cupin_KdgF"/>
    <property type="match status" value="1"/>
</dbReference>
<organism evidence="2 3">
    <name type="scientific">Neolewinella antarctica</name>
    <dbReference type="NCBI Taxonomy" id="442734"/>
    <lineage>
        <taxon>Bacteria</taxon>
        <taxon>Pseudomonadati</taxon>
        <taxon>Bacteroidota</taxon>
        <taxon>Saprospiria</taxon>
        <taxon>Saprospirales</taxon>
        <taxon>Lewinellaceae</taxon>
        <taxon>Neolewinella</taxon>
    </lineage>
</organism>
<accession>A0ABX0XI30</accession>
<evidence type="ECO:0000259" key="1">
    <source>
        <dbReference type="Pfam" id="PF07883"/>
    </source>
</evidence>
<dbReference type="InterPro" id="IPR014710">
    <property type="entry name" value="RmlC-like_jellyroll"/>
</dbReference>
<dbReference type="InterPro" id="IPR052535">
    <property type="entry name" value="Bacilysin_H2HPP_isomerase"/>
</dbReference>
<feature type="domain" description="Cupin type-2" evidence="1">
    <location>
        <begin position="36"/>
        <end position="100"/>
    </location>
</feature>
<comment type="caution">
    <text evidence="2">The sequence shown here is derived from an EMBL/GenBank/DDBJ whole genome shotgun (WGS) entry which is preliminary data.</text>
</comment>